<protein>
    <submittedName>
        <fullName evidence="1">Uncharacterized protein</fullName>
    </submittedName>
</protein>
<comment type="caution">
    <text evidence="1">The sequence shown here is derived from an EMBL/GenBank/DDBJ whole genome shotgun (WGS) entry which is preliminary data.</text>
</comment>
<keyword evidence="2" id="KW-1185">Reference proteome</keyword>
<proteinExistence type="predicted"/>
<dbReference type="PATRIC" id="fig|476652.3.peg.126"/>
<dbReference type="Proteomes" id="UP000036356">
    <property type="component" value="Unassembled WGS sequence"/>
</dbReference>
<organism evidence="1 2">
    <name type="scientific">Desulfosporosinus acididurans</name>
    <dbReference type="NCBI Taxonomy" id="476652"/>
    <lineage>
        <taxon>Bacteria</taxon>
        <taxon>Bacillati</taxon>
        <taxon>Bacillota</taxon>
        <taxon>Clostridia</taxon>
        <taxon>Eubacteriales</taxon>
        <taxon>Desulfitobacteriaceae</taxon>
        <taxon>Desulfosporosinus</taxon>
    </lineage>
</organism>
<gene>
    <name evidence="1" type="ORF">DEAC_c01270</name>
</gene>
<reference evidence="1 2" key="1">
    <citation type="submission" date="2015-06" db="EMBL/GenBank/DDBJ databases">
        <title>Draft genome of the moderately acidophilic sulfate reducer Candidatus Desulfosporosinus acididurans strain M1.</title>
        <authorList>
            <person name="Poehlein A."/>
            <person name="Petzsch P."/>
            <person name="Johnson B.D."/>
            <person name="Schloemann M."/>
            <person name="Daniel R."/>
            <person name="Muehling M."/>
        </authorList>
    </citation>
    <scope>NUCLEOTIDE SEQUENCE [LARGE SCALE GENOMIC DNA]</scope>
    <source>
        <strain evidence="1 2">M1</strain>
    </source>
</reference>
<sequence length="97" mass="11083">MPERILKFGGVKIRNLVPPVKINRFVNQLPLEKRDSLFEIATELQNAGMIDVLNSRSQSTMDKDTIDDQMTNTGNFAHDLSSFKRHINEKDSLNLPK</sequence>
<dbReference type="AlphaFoldDB" id="A0A0J1FXH7"/>
<evidence type="ECO:0000313" key="2">
    <source>
        <dbReference type="Proteomes" id="UP000036356"/>
    </source>
</evidence>
<evidence type="ECO:0000313" key="1">
    <source>
        <dbReference type="EMBL" id="KLU67723.1"/>
    </source>
</evidence>
<accession>A0A0J1FXH7</accession>
<name>A0A0J1FXH7_9FIRM</name>
<dbReference type="EMBL" id="LDZY01000001">
    <property type="protein sequence ID" value="KLU67723.1"/>
    <property type="molecule type" value="Genomic_DNA"/>
</dbReference>
<dbReference type="RefSeq" id="WP_047808101.1">
    <property type="nucleotide sequence ID" value="NZ_LDZY01000001.1"/>
</dbReference>